<gene>
    <name evidence="2" type="ORF">E4582_06130</name>
</gene>
<feature type="transmembrane region" description="Helical" evidence="1">
    <location>
        <begin position="32"/>
        <end position="57"/>
    </location>
</feature>
<name>A0A4Z1RJT7_9GAMM</name>
<organism evidence="2 3">
    <name type="scientific">Luteimonas yindakuii</name>
    <dbReference type="NCBI Taxonomy" id="2565782"/>
    <lineage>
        <taxon>Bacteria</taxon>
        <taxon>Pseudomonadati</taxon>
        <taxon>Pseudomonadota</taxon>
        <taxon>Gammaproteobacteria</taxon>
        <taxon>Lysobacterales</taxon>
        <taxon>Lysobacteraceae</taxon>
        <taxon>Luteimonas</taxon>
    </lineage>
</organism>
<keyword evidence="1" id="KW-0472">Membrane</keyword>
<dbReference type="EMBL" id="SPUH01000001">
    <property type="protein sequence ID" value="TKS54389.1"/>
    <property type="molecule type" value="Genomic_DNA"/>
</dbReference>
<dbReference type="AlphaFoldDB" id="A0A4Z1RJT7"/>
<keyword evidence="1" id="KW-0812">Transmembrane</keyword>
<keyword evidence="3" id="KW-1185">Reference proteome</keyword>
<evidence type="ECO:0000256" key="1">
    <source>
        <dbReference type="SAM" id="Phobius"/>
    </source>
</evidence>
<sequence>MVISDQFMMLWTLGVIAGALVLRMLYARNAHLAQVLFWVLLTIFATPLGALVVYLLLRTVRVPQLAPKAPANTEI</sequence>
<accession>A0A4Z1RJT7</accession>
<proteinExistence type="predicted"/>
<dbReference type="Proteomes" id="UP000298681">
    <property type="component" value="Unassembled WGS sequence"/>
</dbReference>
<evidence type="ECO:0000313" key="3">
    <source>
        <dbReference type="Proteomes" id="UP000298681"/>
    </source>
</evidence>
<dbReference type="RefSeq" id="WP_134673767.1">
    <property type="nucleotide sequence ID" value="NZ_SPUH01000001.1"/>
</dbReference>
<feature type="transmembrane region" description="Helical" evidence="1">
    <location>
        <begin position="7"/>
        <end position="26"/>
    </location>
</feature>
<protein>
    <submittedName>
        <fullName evidence="2">Uncharacterized protein</fullName>
    </submittedName>
</protein>
<comment type="caution">
    <text evidence="2">The sequence shown here is derived from an EMBL/GenBank/DDBJ whole genome shotgun (WGS) entry which is preliminary data.</text>
</comment>
<keyword evidence="1" id="KW-1133">Transmembrane helix</keyword>
<evidence type="ECO:0000313" key="2">
    <source>
        <dbReference type="EMBL" id="TKS54389.1"/>
    </source>
</evidence>
<reference evidence="2 3" key="1">
    <citation type="submission" date="2019-01" db="EMBL/GenBank/DDBJ databases">
        <authorList>
            <person name="Zhang S."/>
        </authorList>
    </citation>
    <scope>NUCLEOTIDE SEQUENCE [LARGE SCALE GENOMIC DNA]</scope>
    <source>
        <strain evidence="2 3">1626</strain>
    </source>
</reference>